<feature type="non-terminal residue" evidence="1">
    <location>
        <position position="286"/>
    </location>
</feature>
<evidence type="ECO:0000313" key="1">
    <source>
        <dbReference type="EMBL" id="SVA55319.1"/>
    </source>
</evidence>
<dbReference type="EMBL" id="UINC01012702">
    <property type="protein sequence ID" value="SVA55319.1"/>
    <property type="molecule type" value="Genomic_DNA"/>
</dbReference>
<proteinExistence type="predicted"/>
<protein>
    <recommendedName>
        <fullName evidence="2">EF-hand domain-containing protein</fullName>
    </recommendedName>
</protein>
<dbReference type="InterPro" id="IPR018247">
    <property type="entry name" value="EF_Hand_1_Ca_BS"/>
</dbReference>
<gene>
    <name evidence="1" type="ORF">METZ01_LOCUS108173</name>
</gene>
<dbReference type="AlphaFoldDB" id="A0A381WS26"/>
<accession>A0A381WS26</accession>
<dbReference type="PROSITE" id="PS00018">
    <property type="entry name" value="EF_HAND_1"/>
    <property type="match status" value="1"/>
</dbReference>
<sequence>MARLDTIRALERRGLAPELAKKTVDLGYQLGTLKKSGLRELKKHFNYKEILQLIDVSKNKKIDRDEIVARALEQGNLQDEPITADQALRRVEKKLGVIWSLPEGYTIDGLQTHISKKGQVLLGVAFPINSKQFRYPFNGYVYLKTRGICYQSVISEVLSFDRPDIPEEDNLLLPAHAEEPYVTFLRIERLIELPRTIRLEEFQKMDGTQVRSARNYTQIEDALDLERERLRFEQEKIVAVKLYTDMGLSEKVSLGLYGHGIFLASQVVIATDNELRMAGVPATKIA</sequence>
<reference evidence="1" key="1">
    <citation type="submission" date="2018-05" db="EMBL/GenBank/DDBJ databases">
        <authorList>
            <person name="Lanie J.A."/>
            <person name="Ng W.-L."/>
            <person name="Kazmierczak K.M."/>
            <person name="Andrzejewski T.M."/>
            <person name="Davidsen T.M."/>
            <person name="Wayne K.J."/>
            <person name="Tettelin H."/>
            <person name="Glass J.I."/>
            <person name="Rusch D."/>
            <person name="Podicherti R."/>
            <person name="Tsui H.-C.T."/>
            <person name="Winkler M.E."/>
        </authorList>
    </citation>
    <scope>NUCLEOTIDE SEQUENCE</scope>
</reference>
<name>A0A381WS26_9ZZZZ</name>
<organism evidence="1">
    <name type="scientific">marine metagenome</name>
    <dbReference type="NCBI Taxonomy" id="408172"/>
    <lineage>
        <taxon>unclassified sequences</taxon>
        <taxon>metagenomes</taxon>
        <taxon>ecological metagenomes</taxon>
    </lineage>
</organism>
<evidence type="ECO:0008006" key="2">
    <source>
        <dbReference type="Google" id="ProtNLM"/>
    </source>
</evidence>